<dbReference type="InterPro" id="IPR006442">
    <property type="entry name" value="Antitoxin_Phd/YefM"/>
</dbReference>
<organism evidence="3 4">
    <name type="scientific">Thiospirillum jenense</name>
    <dbReference type="NCBI Taxonomy" id="1653858"/>
    <lineage>
        <taxon>Bacteria</taxon>
        <taxon>Pseudomonadati</taxon>
        <taxon>Pseudomonadota</taxon>
        <taxon>Gammaproteobacteria</taxon>
        <taxon>Chromatiales</taxon>
        <taxon>Chromatiaceae</taxon>
        <taxon>Thiospirillum</taxon>
    </lineage>
</organism>
<evidence type="ECO:0000256" key="1">
    <source>
        <dbReference type="ARBA" id="ARBA00009981"/>
    </source>
</evidence>
<name>A0A839HMG8_9GAMM</name>
<comment type="caution">
    <text evidence="3">The sequence shown here is derived from an EMBL/GenBank/DDBJ whole genome shotgun (WGS) entry which is preliminary data.</text>
</comment>
<evidence type="ECO:0000313" key="4">
    <source>
        <dbReference type="Proteomes" id="UP000548632"/>
    </source>
</evidence>
<comment type="similarity">
    <text evidence="1 2">Belongs to the phD/YefM antitoxin family.</text>
</comment>
<evidence type="ECO:0000256" key="2">
    <source>
        <dbReference type="RuleBase" id="RU362080"/>
    </source>
</evidence>
<dbReference type="Pfam" id="PF02604">
    <property type="entry name" value="PhdYeFM_antitox"/>
    <property type="match status" value="1"/>
</dbReference>
<proteinExistence type="inferred from homology"/>
<comment type="function">
    <text evidence="2">Antitoxin component of a type II toxin-antitoxin (TA) system.</text>
</comment>
<gene>
    <name evidence="3" type="ORF">HUK38_14350</name>
</gene>
<sequence>MKPQPIVFQELGNNLSGIFDRVVQRHEIFSVEKAPGQTVVMLDADEYAGLLETLYLLSNPENAARLQEGMAQHRTGQVKEIDVTAYLD</sequence>
<dbReference type="Proteomes" id="UP000548632">
    <property type="component" value="Unassembled WGS sequence"/>
</dbReference>
<dbReference type="SUPFAM" id="SSF143120">
    <property type="entry name" value="YefM-like"/>
    <property type="match status" value="1"/>
</dbReference>
<dbReference type="EMBL" id="JABVCQ010000058">
    <property type="protein sequence ID" value="MBB1127389.1"/>
    <property type="molecule type" value="Genomic_DNA"/>
</dbReference>
<dbReference type="AlphaFoldDB" id="A0A839HMG8"/>
<protein>
    <recommendedName>
        <fullName evidence="2">Antitoxin</fullName>
    </recommendedName>
</protein>
<accession>A0A839HMG8</accession>
<keyword evidence="4" id="KW-1185">Reference proteome</keyword>
<reference evidence="3 4" key="1">
    <citation type="journal article" date="2020" name="Arch. Microbiol.">
        <title>The genome sequence of the giant phototrophic gammaproteobacterium Thiospirillum jenense gives insight into its physiological properties and phylogenetic relationships.</title>
        <authorList>
            <person name="Imhoff J.F."/>
            <person name="Meyer T.E."/>
            <person name="Kyndt J.A."/>
        </authorList>
    </citation>
    <scope>NUCLEOTIDE SEQUENCE [LARGE SCALE GENOMIC DNA]</scope>
    <source>
        <strain evidence="3 4">DSM 216</strain>
    </source>
</reference>
<dbReference type="Gene3D" id="3.40.1620.10">
    <property type="entry name" value="YefM-like domain"/>
    <property type="match status" value="1"/>
</dbReference>
<dbReference type="InterPro" id="IPR036165">
    <property type="entry name" value="YefM-like_sf"/>
</dbReference>
<evidence type="ECO:0000313" key="3">
    <source>
        <dbReference type="EMBL" id="MBB1127389.1"/>
    </source>
</evidence>